<feature type="non-terminal residue" evidence="1">
    <location>
        <position position="1"/>
    </location>
</feature>
<organism evidence="1">
    <name type="scientific">Lepeophtheirus salmonis</name>
    <name type="common">Salmon louse</name>
    <name type="synonym">Caligus salmonis</name>
    <dbReference type="NCBI Taxonomy" id="72036"/>
    <lineage>
        <taxon>Eukaryota</taxon>
        <taxon>Metazoa</taxon>
        <taxon>Ecdysozoa</taxon>
        <taxon>Arthropoda</taxon>
        <taxon>Crustacea</taxon>
        <taxon>Multicrustacea</taxon>
        <taxon>Hexanauplia</taxon>
        <taxon>Copepoda</taxon>
        <taxon>Siphonostomatoida</taxon>
        <taxon>Caligidae</taxon>
        <taxon>Lepeophtheirus</taxon>
    </lineage>
</organism>
<evidence type="ECO:0000313" key="1">
    <source>
        <dbReference type="EMBL" id="CDW31258.1"/>
    </source>
</evidence>
<protein>
    <submittedName>
        <fullName evidence="1">Uncharacterized protein</fullName>
    </submittedName>
</protein>
<reference evidence="1" key="1">
    <citation type="submission" date="2014-05" db="EMBL/GenBank/DDBJ databases">
        <authorList>
            <person name="Chronopoulou M."/>
        </authorList>
    </citation>
    <scope>NUCLEOTIDE SEQUENCE</scope>
    <source>
        <tissue evidence="1">Whole organism</tissue>
    </source>
</reference>
<accession>A0A0K2TZ36</accession>
<name>A0A0K2TZ36_LEPSM</name>
<dbReference type="AlphaFoldDB" id="A0A0K2TZ36"/>
<proteinExistence type="predicted"/>
<sequence length="45" mass="5427">SINKEQVFLHILINYIYVEALKVELKLFFVVLCRFLLRTEDRCPV</sequence>
<dbReference type="EMBL" id="HACA01013897">
    <property type="protein sequence ID" value="CDW31258.1"/>
    <property type="molecule type" value="Transcribed_RNA"/>
</dbReference>